<proteinExistence type="predicted"/>
<feature type="coiled-coil region" evidence="1">
    <location>
        <begin position="1412"/>
        <end position="1439"/>
    </location>
</feature>
<sequence>MATDLAQLPSIELTQAAIESSLATLASLDEELVAAAAARKRLRDEARKKPDPALVLGQRDVDSLKRIKRQPPTAASHVVCAVCTLLMQQRRRRKRHFVLWDEAVSLLPRVDWFAFKAFDPSLLLLAPELMAVVQSRLAVSTPYRFDEGGDGSGADRVTAEHAKKASAVIGKLFAWCDRVIANAEEVRAAASEEDRRAAATVDGIEERKRAAAERLSGLKEHLCAQRTAQRTAAEESALIALVGQPVLSINLEEAREALQRATASGVDDAALKKAHAAIEGAEKAQRLRSSAAAAMSSMANAPLLALPTKDAHASIDRAVKAGVDSTLIDKARERAAAASTAQQQRDSAEKELARLGALPALKVSLGELTSAIESARAAGVDREWVAPAESKHAEAEKKQKARDVSISSLESVLKAGPLELDVGRGTRELERARACGVTGELLKRGADLIAKAREAQDRRSALLQKLRRMEEVSPLALRVDAARATIEAARSAGVGEKDVEMAIALIDKAGEAQREQAATLEEVKRLASAAPLEMDVEAARKASEAAIAKGAQCDEQIRLIDAAAKKQQARRAAAVALERLLAMPPLDVSVKDAAGMVAASKAAEVEADLVSSAEQLIRKARESQSTRKESQRQLAETVAAAPLEMDTAAARNALDAAREAGVGEGALNEAKGKIDAAVAAQEARDAAAKRLDEATSRPPLEMDVPGAKAGALAAATAGVPKAAIQRGYRAIAAAEKAQVARRTTLEGIARLMASDLLDISLEPARALLETASGLGVGKEERDAAAARVEEAAVKQAARAAAKAVLNEALASPPLDLDVETARRAVQAATEASVPEDALRRASKQLAAAEKAQRDRAEAQSKLSGLTEQPQLVLALKEARSVLAAAKKAGVEAEQLDAASAHIDGAAKAQAARAEAAAALELALKAPPLKLDAAKAQAAIDIARDAGTAEDILGAAESRVAVATEAQSRRNSALETLRAHQETPPLDVDVPVAQADLKAAKGAGCDASELADASAHVKQAVSTQAKAGAARRELEQLSSAKSLDVDVSKSKAAIATARESGVGADALDAASLKVEEAEKAQAARDAASAQLKLLLEQKPLLIRRAEADQLVEDGRSAGVAEQLLGKASKCIKTAGAAQQSTLAELATLASTPLLDVEPARAKRCLEAARTVPDVDVTLLESASKTLNSAEEAIRARDKATAALRAALESEQLSADLNTLRASRDAAAAASVAKSLLNDADKFIQQAAARQAAKARADAAKAAVDAFSEVPPLTLRLEDAQAAIREGRAAGLDAAAIAPLEAKVKAAEKAMRERERLTEELKTLNEQDAVAVNVAALKEAIAAGQAAGVSDEVMQVSVGRVSLAEAVQAAAAVADQALERLLETPKEYVDVEEAKEEIAEMRSKGASAAMVNKAEMHVEEAAKAQRRLDEARQALQDVSTSEPLSLDVADGRKRLSEARAAGVEESLIGSASRHVETAVEAQAKRDAAWEQLVALAECPPGEMDVVQAQDVFRQAWQAGVDEDKLEAVVALVEKEAELQQKREDALVALEEVLDAAPLEIDLPSARFMLADAEANGVTATNLAAARATIEFAEKAQSQEREAPRGDEFQMAEDMEFIREDISVG</sequence>
<evidence type="ECO:0000256" key="1">
    <source>
        <dbReference type="SAM" id="Coils"/>
    </source>
</evidence>
<dbReference type="EMBL" id="HBIR01023335">
    <property type="protein sequence ID" value="CAE0550077.1"/>
    <property type="molecule type" value="Transcribed_RNA"/>
</dbReference>
<accession>A0A6V2R617</accession>
<dbReference type="EMBL" id="HBIR01023336">
    <property type="protein sequence ID" value="CAE0550079.1"/>
    <property type="molecule type" value="Transcribed_RNA"/>
</dbReference>
<dbReference type="EMBL" id="HBIR01023337">
    <property type="protein sequence ID" value="CAE0550080.1"/>
    <property type="molecule type" value="Transcribed_RNA"/>
</dbReference>
<evidence type="ECO:0000313" key="3">
    <source>
        <dbReference type="EMBL" id="CAE0550079.1"/>
    </source>
</evidence>
<organism evidence="2">
    <name type="scientific">Emiliania huxleyi</name>
    <name type="common">Coccolithophore</name>
    <name type="synonym">Pontosphaera huxleyi</name>
    <dbReference type="NCBI Taxonomy" id="2903"/>
    <lineage>
        <taxon>Eukaryota</taxon>
        <taxon>Haptista</taxon>
        <taxon>Haptophyta</taxon>
        <taxon>Prymnesiophyceae</taxon>
        <taxon>Isochrysidales</taxon>
        <taxon>Noelaerhabdaceae</taxon>
        <taxon>Emiliania</taxon>
    </lineage>
</organism>
<reference evidence="2" key="1">
    <citation type="submission" date="2021-01" db="EMBL/GenBank/DDBJ databases">
        <authorList>
            <person name="Corre E."/>
            <person name="Pelletier E."/>
            <person name="Niang G."/>
            <person name="Scheremetjew M."/>
            <person name="Finn R."/>
            <person name="Kale V."/>
            <person name="Holt S."/>
            <person name="Cochrane G."/>
            <person name="Meng A."/>
            <person name="Brown T."/>
            <person name="Cohen L."/>
        </authorList>
    </citation>
    <scope>NUCLEOTIDE SEQUENCE</scope>
    <source>
        <strain evidence="2">379</strain>
    </source>
</reference>
<keyword evidence="1" id="KW-0175">Coiled coil</keyword>
<evidence type="ECO:0000313" key="4">
    <source>
        <dbReference type="EMBL" id="CAE0550080.1"/>
    </source>
</evidence>
<feature type="coiled-coil region" evidence="1">
    <location>
        <begin position="841"/>
        <end position="868"/>
    </location>
</feature>
<feature type="coiled-coil region" evidence="1">
    <location>
        <begin position="1298"/>
        <end position="1325"/>
    </location>
</feature>
<evidence type="ECO:0000313" key="2">
    <source>
        <dbReference type="EMBL" id="CAE0550077.1"/>
    </source>
</evidence>
<name>A0A6V2R617_EMIHU</name>
<protein>
    <submittedName>
        <fullName evidence="2">Uncharacterized protein</fullName>
    </submittedName>
</protein>
<gene>
    <name evidence="2" type="ORF">EHUX00137_LOCUS17869</name>
    <name evidence="3" type="ORF">EHUX00137_LOCUS17870</name>
    <name evidence="4" type="ORF">EHUX00137_LOCUS17871</name>
</gene>